<dbReference type="GO" id="GO:0032968">
    <property type="term" value="P:positive regulation of transcription elongation by RNA polymerase II"/>
    <property type="evidence" value="ECO:0007669"/>
    <property type="project" value="TreeGrafter"/>
</dbReference>
<dbReference type="GO" id="GO:1990269">
    <property type="term" value="F:RNA polymerase II C-terminal domain phosphoserine binding"/>
    <property type="evidence" value="ECO:0007669"/>
    <property type="project" value="TreeGrafter"/>
</dbReference>
<feature type="compositionally biased region" description="Acidic residues" evidence="1">
    <location>
        <begin position="254"/>
        <end position="270"/>
    </location>
</feature>
<dbReference type="PANTHER" id="PTHR23146:SF0">
    <property type="entry name" value="RNA POLYMERASE-ASSOCIATED PROTEIN LEO1"/>
    <property type="match status" value="1"/>
</dbReference>
<evidence type="ECO:0000313" key="2">
    <source>
        <dbReference type="EMBL" id="GMM49609.1"/>
    </source>
</evidence>
<comment type="caution">
    <text evidence="2">The sequence shown here is derived from an EMBL/GenBank/DDBJ whole genome shotgun (WGS) entry which is preliminary data.</text>
</comment>
<evidence type="ECO:0000256" key="1">
    <source>
        <dbReference type="SAM" id="MobiDB-lite"/>
    </source>
</evidence>
<dbReference type="GO" id="GO:0006368">
    <property type="term" value="P:transcription elongation by RNA polymerase II"/>
    <property type="evidence" value="ECO:0007669"/>
    <property type="project" value="InterPro"/>
</dbReference>
<dbReference type="EMBL" id="BTGC01000003">
    <property type="protein sequence ID" value="GMM49609.1"/>
    <property type="molecule type" value="Genomic_DNA"/>
</dbReference>
<feature type="compositionally biased region" description="Basic and acidic residues" evidence="1">
    <location>
        <begin position="281"/>
        <end position="290"/>
    </location>
</feature>
<accession>A0AAV5RGE7</accession>
<feature type="compositionally biased region" description="Basic and acidic residues" evidence="1">
    <location>
        <begin position="184"/>
        <end position="200"/>
    </location>
</feature>
<sequence>MSDSELFGDGSDMELDREPVHKEVVLKRSAPSHEVDSAWVARVPAFLKFERRPFDRSEAEKSLANKTSAESSLTADSIRWQYTRAEDGERVIQTSNAQIVEWSDGSKTLQVGNEHFEVRTHTQPGTFLCAEQNKLLQTRLLVDNTMSFVPTSTTSATHAMLAQALAKRQLSGQLKVGSVSTTEDPDKLQRDLEKAEMAREKARKKLAAQREQHDEPRTMQRRPNYESDSESNAEMDDEDVSDASRDEPEAVSTDNDDKESESDAGDAEEDTAARLRRIKERKVLDDSDSE</sequence>
<keyword evidence="3" id="KW-1185">Reference proteome</keyword>
<dbReference type="AlphaFoldDB" id="A0AAV5RGE7"/>
<dbReference type="InterPro" id="IPR007149">
    <property type="entry name" value="Leo1"/>
</dbReference>
<feature type="region of interest" description="Disordered" evidence="1">
    <location>
        <begin position="171"/>
        <end position="290"/>
    </location>
</feature>
<dbReference type="Pfam" id="PF04004">
    <property type="entry name" value="Leo1"/>
    <property type="match status" value="1"/>
</dbReference>
<dbReference type="PANTHER" id="PTHR23146">
    <property type="entry name" value="LEO1 PROTEIN"/>
    <property type="match status" value="1"/>
</dbReference>
<reference evidence="2 3" key="1">
    <citation type="journal article" date="2023" name="Elife">
        <title>Identification of key yeast species and microbe-microbe interactions impacting larval growth of Drosophila in the wild.</title>
        <authorList>
            <person name="Mure A."/>
            <person name="Sugiura Y."/>
            <person name="Maeda R."/>
            <person name="Honda K."/>
            <person name="Sakurai N."/>
            <person name="Takahashi Y."/>
            <person name="Watada M."/>
            <person name="Katoh T."/>
            <person name="Gotoh A."/>
            <person name="Gotoh Y."/>
            <person name="Taniguchi I."/>
            <person name="Nakamura K."/>
            <person name="Hayashi T."/>
            <person name="Katayama T."/>
            <person name="Uemura T."/>
            <person name="Hattori Y."/>
        </authorList>
    </citation>
    <scope>NUCLEOTIDE SEQUENCE [LARGE SCALE GENOMIC DNA]</scope>
    <source>
        <strain evidence="2 3">SB-73</strain>
    </source>
</reference>
<evidence type="ECO:0000313" key="3">
    <source>
        <dbReference type="Proteomes" id="UP001362899"/>
    </source>
</evidence>
<feature type="compositionally biased region" description="Basic and acidic residues" evidence="1">
    <location>
        <begin position="208"/>
        <end position="218"/>
    </location>
</feature>
<gene>
    <name evidence="2" type="ORF">DASB73_005670</name>
</gene>
<proteinExistence type="predicted"/>
<feature type="compositionally biased region" description="Acidic residues" evidence="1">
    <location>
        <begin position="227"/>
        <end position="241"/>
    </location>
</feature>
<organism evidence="2 3">
    <name type="scientific">Starmerella bacillaris</name>
    <name type="common">Yeast</name>
    <name type="synonym">Candida zemplinina</name>
    <dbReference type="NCBI Taxonomy" id="1247836"/>
    <lineage>
        <taxon>Eukaryota</taxon>
        <taxon>Fungi</taxon>
        <taxon>Dikarya</taxon>
        <taxon>Ascomycota</taxon>
        <taxon>Saccharomycotina</taxon>
        <taxon>Dipodascomycetes</taxon>
        <taxon>Dipodascales</taxon>
        <taxon>Trichomonascaceae</taxon>
        <taxon>Starmerella</taxon>
    </lineage>
</organism>
<name>A0AAV5RGE7_STABA</name>
<dbReference type="GO" id="GO:0016593">
    <property type="term" value="C:Cdc73/Paf1 complex"/>
    <property type="evidence" value="ECO:0007669"/>
    <property type="project" value="InterPro"/>
</dbReference>
<protein>
    <submittedName>
        <fullName evidence="2">Leo1 protein</fullName>
    </submittedName>
</protein>
<dbReference type="Proteomes" id="UP001362899">
    <property type="component" value="Unassembled WGS sequence"/>
</dbReference>